<gene>
    <name evidence="3" type="ORF">KUTeg_003241</name>
</gene>
<feature type="compositionally biased region" description="Polar residues" evidence="1">
    <location>
        <begin position="217"/>
        <end position="235"/>
    </location>
</feature>
<dbReference type="Proteomes" id="UP001217089">
    <property type="component" value="Unassembled WGS sequence"/>
</dbReference>
<accession>A0ABQ9FQZ8</accession>
<evidence type="ECO:0000313" key="4">
    <source>
        <dbReference type="Proteomes" id="UP001217089"/>
    </source>
</evidence>
<feature type="region of interest" description="Disordered" evidence="1">
    <location>
        <begin position="118"/>
        <end position="296"/>
    </location>
</feature>
<comment type="caution">
    <text evidence="3">The sequence shown here is derived from an EMBL/GenBank/DDBJ whole genome shotgun (WGS) entry which is preliminary data.</text>
</comment>
<feature type="compositionally biased region" description="Basic residues" evidence="1">
    <location>
        <begin position="271"/>
        <end position="282"/>
    </location>
</feature>
<evidence type="ECO:0000256" key="1">
    <source>
        <dbReference type="SAM" id="MobiDB-lite"/>
    </source>
</evidence>
<name>A0ABQ9FQZ8_TEGGR</name>
<reference evidence="3 4" key="1">
    <citation type="submission" date="2022-12" db="EMBL/GenBank/DDBJ databases">
        <title>Chromosome-level genome of Tegillarca granosa.</title>
        <authorList>
            <person name="Kim J."/>
        </authorList>
    </citation>
    <scope>NUCLEOTIDE SEQUENCE [LARGE SCALE GENOMIC DNA]</scope>
    <source>
        <strain evidence="3">Teg-2019</strain>
        <tissue evidence="3">Adductor muscle</tissue>
    </source>
</reference>
<feature type="domain" description="Mre11 DNA-binding" evidence="2">
    <location>
        <begin position="15"/>
        <end position="58"/>
    </location>
</feature>
<feature type="compositionally biased region" description="Gly residues" evidence="1">
    <location>
        <begin position="195"/>
        <end position="204"/>
    </location>
</feature>
<keyword evidence="4" id="KW-1185">Reference proteome</keyword>
<dbReference type="PANTHER" id="PTHR10139:SF1">
    <property type="entry name" value="DOUBLE-STRAND BREAK REPAIR PROTEIN MRE11"/>
    <property type="match status" value="1"/>
</dbReference>
<proteinExistence type="predicted"/>
<organism evidence="3 4">
    <name type="scientific">Tegillarca granosa</name>
    <name type="common">Malaysian cockle</name>
    <name type="synonym">Anadara granosa</name>
    <dbReference type="NCBI Taxonomy" id="220873"/>
    <lineage>
        <taxon>Eukaryota</taxon>
        <taxon>Metazoa</taxon>
        <taxon>Spiralia</taxon>
        <taxon>Lophotrochozoa</taxon>
        <taxon>Mollusca</taxon>
        <taxon>Bivalvia</taxon>
        <taxon>Autobranchia</taxon>
        <taxon>Pteriomorphia</taxon>
        <taxon>Arcoida</taxon>
        <taxon>Arcoidea</taxon>
        <taxon>Arcidae</taxon>
        <taxon>Tegillarca</taxon>
    </lineage>
</organism>
<dbReference type="PANTHER" id="PTHR10139">
    <property type="entry name" value="DOUBLE-STRAND BREAK REPAIR PROTEIN MRE11"/>
    <property type="match status" value="1"/>
</dbReference>
<protein>
    <recommendedName>
        <fullName evidence="2">Mre11 DNA-binding domain-containing protein</fullName>
    </recommendedName>
</protein>
<dbReference type="InterPro" id="IPR007281">
    <property type="entry name" value="Mre11_DNA-bd"/>
</dbReference>
<dbReference type="EMBL" id="JARBDR010000214">
    <property type="protein sequence ID" value="KAJ8318150.1"/>
    <property type="molecule type" value="Genomic_DNA"/>
</dbReference>
<feature type="compositionally biased region" description="Acidic residues" evidence="1">
    <location>
        <begin position="251"/>
        <end position="261"/>
    </location>
</feature>
<feature type="compositionally biased region" description="Acidic residues" evidence="1">
    <location>
        <begin position="151"/>
        <end position="164"/>
    </location>
</feature>
<evidence type="ECO:0000259" key="2">
    <source>
        <dbReference type="Pfam" id="PF04152"/>
    </source>
</evidence>
<dbReference type="Pfam" id="PF04152">
    <property type="entry name" value="Mre11_DNA_bind"/>
    <property type="match status" value="1"/>
</dbReference>
<evidence type="ECO:0000313" key="3">
    <source>
        <dbReference type="EMBL" id="KAJ8318150.1"/>
    </source>
</evidence>
<sequence length="296" mass="32582">MPAFDYDHGNVEGLSAIKADLDTSRVEDMVKDYFSTADECWKLKLLTEKGMGEAVQEFVDKEEKEAITELVKHQVNKTQIDVSIAFGVDRGTVLSTYKYLKNRNADEDLIETEISRYKDERKKSKEEDQEIKEAMQLARERSQTESGGMGLDDESEGEGSDDMDISVSNTGRGRGRGRGSRGGRGASETGRGKGGRGSRGGRGGETSSRGRGRSKASVVTETNNNSMNKYINVSQKSRKPSGKTSYRDFSDSDNDVLEISDGESSASTSKSARKPAPRGGKRKDRDNAKNKLYNKN</sequence>